<evidence type="ECO:0000256" key="11">
    <source>
        <dbReference type="ARBA" id="ARBA00032317"/>
    </source>
</evidence>
<accession>A0A6G9ZDN0</accession>
<keyword evidence="9" id="KW-0012">Acyltransferase</keyword>
<evidence type="ECO:0000256" key="6">
    <source>
        <dbReference type="ARBA" id="ARBA00013449"/>
    </source>
</evidence>
<dbReference type="EC" id="2.3.1.282" evidence="5"/>
<evidence type="ECO:0000256" key="1">
    <source>
        <dbReference type="ARBA" id="ARBA00000026"/>
    </source>
</evidence>
<evidence type="ECO:0000256" key="10">
    <source>
        <dbReference type="ARBA" id="ARBA00030465"/>
    </source>
</evidence>
<comment type="catalytic activity">
    <reaction evidence="1">
        <text>2 a mycocerosyl-[mycocerosic acid synthase] + a phthiocerol = a dimycocerosyl phthiocerol + 2 holo-[mycocerosic acid synthase].</text>
        <dbReference type="EC" id="2.3.1.282"/>
    </reaction>
</comment>
<evidence type="ECO:0000256" key="8">
    <source>
        <dbReference type="ARBA" id="ARBA00022679"/>
    </source>
</evidence>
<organism evidence="14 15">
    <name type="scientific">Nocardia terpenica</name>
    <dbReference type="NCBI Taxonomy" id="455432"/>
    <lineage>
        <taxon>Bacteria</taxon>
        <taxon>Bacillati</taxon>
        <taxon>Actinomycetota</taxon>
        <taxon>Actinomycetes</taxon>
        <taxon>Mycobacteriales</taxon>
        <taxon>Nocardiaceae</taxon>
        <taxon>Nocardia</taxon>
    </lineage>
</organism>
<dbReference type="InterPro" id="IPR052058">
    <property type="entry name" value="Alcohol_O-acetyltransferase"/>
</dbReference>
<evidence type="ECO:0000256" key="5">
    <source>
        <dbReference type="ARBA" id="ARBA00012866"/>
    </source>
</evidence>
<evidence type="ECO:0000313" key="14">
    <source>
        <dbReference type="EMBL" id="QIS23103.1"/>
    </source>
</evidence>
<evidence type="ECO:0000256" key="4">
    <source>
        <dbReference type="ARBA" id="ARBA00006558"/>
    </source>
</evidence>
<dbReference type="RefSeq" id="WP_167490469.1">
    <property type="nucleotide sequence ID" value="NZ_CP046173.1"/>
</dbReference>
<name>A0A6G9ZDN0_9NOCA</name>
<evidence type="ECO:0000313" key="15">
    <source>
        <dbReference type="Proteomes" id="UP000500953"/>
    </source>
</evidence>
<feature type="domain" description="Phthiocerol/phthiodiolone dimycocerosyl transferase C-terminal" evidence="13">
    <location>
        <begin position="205"/>
        <end position="364"/>
    </location>
</feature>
<evidence type="ECO:0000256" key="9">
    <source>
        <dbReference type="ARBA" id="ARBA00023315"/>
    </source>
</evidence>
<dbReference type="AlphaFoldDB" id="A0A6G9ZDN0"/>
<evidence type="ECO:0000256" key="2">
    <source>
        <dbReference type="ARBA" id="ARBA00000625"/>
    </source>
</evidence>
<keyword evidence="8" id="KW-0808">Transferase</keyword>
<dbReference type="Gene3D" id="3.30.559.30">
    <property type="entry name" value="Nonribosomal peptide synthetase, condensation domain"/>
    <property type="match status" value="1"/>
</dbReference>
<proteinExistence type="inferred from homology"/>
<dbReference type="InterPro" id="IPR031641">
    <property type="entry name" value="PapA_C"/>
</dbReference>
<comment type="catalytic activity">
    <reaction evidence="3">
        <text>2 a mycocerosyl-[mycocerosic acid synthase] + a phthiodiolone = a dimycocerosyl phthiodiolone + 2 holo-[mycocerosic acid synthase].</text>
        <dbReference type="EC" id="2.3.1.282"/>
    </reaction>
</comment>
<keyword evidence="7" id="KW-0444">Lipid biosynthesis</keyword>
<dbReference type="Pfam" id="PF16911">
    <property type="entry name" value="PapA_C"/>
    <property type="match status" value="1"/>
</dbReference>
<dbReference type="SUPFAM" id="SSF52777">
    <property type="entry name" value="CoA-dependent acyltransferases"/>
    <property type="match status" value="2"/>
</dbReference>
<gene>
    <name evidence="14" type="ORF">F6W96_36955</name>
</gene>
<evidence type="ECO:0000256" key="3">
    <source>
        <dbReference type="ARBA" id="ARBA00001907"/>
    </source>
</evidence>
<dbReference type="PANTHER" id="PTHR28037">
    <property type="entry name" value="ALCOHOL O-ACETYLTRANSFERASE 1-RELATED"/>
    <property type="match status" value="1"/>
</dbReference>
<dbReference type="EMBL" id="CP046173">
    <property type="protein sequence ID" value="QIS23103.1"/>
    <property type="molecule type" value="Genomic_DNA"/>
</dbReference>
<comment type="similarity">
    <text evidence="4">Belongs to the acyltransferase PapA5 family.</text>
</comment>
<keyword evidence="7" id="KW-0443">Lipid metabolism</keyword>
<sequence>MITQRPISPFELSFFRSAQIGPIQTGGLPILVSSVVEGELDADVLRRVLAELAAVHPMLGTEIIEGEPPRLRHVPGYRPPLTVVDGDDAEYPRMIDAEQDWRGGLFAARLLRDGDRSRIVLVLHHGIADGRSSFAVLDEMWRRYTAHAQGTPLPVVAAHSLPEAIDDILAQSISEAECTDLLDRMRGLVGEPPAMLPRDGGPGAPRRFVVERIELDGTESAAFAAVAKRAGMSVNSLLSGCALVAMRSRFDTAASLFMVCGYAADLRAALHPPLPAGTVLNCASGWGTGLSVSEIADPIDLGRRVEDDVRAALDRRDPARLSLAARYIRDPRTAALVAGHPTLAISNIGRIPAHPTPAGVRVLRDDLAALGPGIPTKLTAFSYDGRLTVQVEYDTADRSAAQMGEFRRALSEWLRRTAARAEDPTAAVSRSA</sequence>
<evidence type="ECO:0000259" key="13">
    <source>
        <dbReference type="Pfam" id="PF16911"/>
    </source>
</evidence>
<evidence type="ECO:0000256" key="7">
    <source>
        <dbReference type="ARBA" id="ARBA00022516"/>
    </source>
</evidence>
<evidence type="ECO:0000256" key="12">
    <source>
        <dbReference type="ARBA" id="ARBA00033407"/>
    </source>
</evidence>
<dbReference type="Gene3D" id="3.30.559.10">
    <property type="entry name" value="Chloramphenicol acetyltransferase-like domain"/>
    <property type="match status" value="1"/>
</dbReference>
<dbReference type="InterPro" id="IPR023213">
    <property type="entry name" value="CAT-like_dom_sf"/>
</dbReference>
<reference evidence="14 15" key="1">
    <citation type="journal article" date="2019" name="ACS Chem. Biol.">
        <title>Identification and Mobilization of a Cryptic Antibiotic Biosynthesis Gene Locus from a Human-Pathogenic Nocardia Isolate.</title>
        <authorList>
            <person name="Herisse M."/>
            <person name="Ishida K."/>
            <person name="Porter J.L."/>
            <person name="Howden B."/>
            <person name="Hertweck C."/>
            <person name="Stinear T.P."/>
            <person name="Pidot S.J."/>
        </authorList>
    </citation>
    <scope>NUCLEOTIDE SEQUENCE [LARGE SCALE GENOMIC DNA]</scope>
    <source>
        <strain evidence="14 15">AUSMDU00012715</strain>
    </source>
</reference>
<dbReference type="GO" id="GO:0016746">
    <property type="term" value="F:acyltransferase activity"/>
    <property type="evidence" value="ECO:0007669"/>
    <property type="project" value="UniProtKB-KW"/>
</dbReference>
<comment type="catalytic activity">
    <reaction evidence="2">
        <text>2 a mycocerosyl-[mycocerosic acid synthase] + a phenolphthiocerol = a dimycocerosyl phenolphthiocerol + 2 holo-[mycocerosic acid synthase].</text>
        <dbReference type="EC" id="2.3.1.282"/>
    </reaction>
</comment>
<dbReference type="PANTHER" id="PTHR28037:SF1">
    <property type="entry name" value="ALCOHOL O-ACETYLTRANSFERASE 1-RELATED"/>
    <property type="match status" value="1"/>
</dbReference>
<protein>
    <recommendedName>
        <fullName evidence="6">Phthiocerol/phthiodiolone dimycocerosyl transferase</fullName>
        <ecNumber evidence="5">2.3.1.282</ecNumber>
    </recommendedName>
    <alternativeName>
        <fullName evidence="12">Acyltransferase PapA5</fullName>
    </alternativeName>
    <alternativeName>
        <fullName evidence="10">Phthiocerol/phthiodiolone O-acyltransferase</fullName>
    </alternativeName>
    <alternativeName>
        <fullName evidence="11">Polyketide synthase-associated protein A5</fullName>
    </alternativeName>
</protein>
<dbReference type="Proteomes" id="UP000500953">
    <property type="component" value="Chromosome"/>
</dbReference>